<dbReference type="PANTHER" id="PTHR45657">
    <property type="entry name" value="CRAL-TRIO DOMAIN-CONTAINING PROTEIN YKL091C-RELATED"/>
    <property type="match status" value="1"/>
</dbReference>
<dbReference type="OrthoDB" id="30289at2759"/>
<evidence type="ECO:0000259" key="1">
    <source>
        <dbReference type="PROSITE" id="PS50191"/>
    </source>
</evidence>
<dbReference type="InterPro" id="IPR051026">
    <property type="entry name" value="PI/PC_transfer"/>
</dbReference>
<dbReference type="InterPro" id="IPR036865">
    <property type="entry name" value="CRAL-TRIO_dom_sf"/>
</dbReference>
<keyword evidence="3" id="KW-1185">Reference proteome</keyword>
<dbReference type="SMART" id="SM01100">
    <property type="entry name" value="CRAL_TRIO_N"/>
    <property type="match status" value="1"/>
</dbReference>
<sequence length="341" mass="39165">MSEPQHQDIDGSDYSKLLAGHLGHLTASQQKTLEIFKQNLEKTNLYSPKSDDRCRPSHDDTTLLRFLRARKFDVEKAQKQFADTCAWRVEHDVENLYATFDPDEMESAKRLYPRWTGRRDKLGIPLYVYRLASLEPLSKEIFAVKPERRYQRIVALWEFLGRFTHQLCSHLPHSTSPTPICSTVTIVDLENVSFKSLWSLRGHLQEASALATSNYPETLHTTAVVNAPSFFPTVWGWIKVEHGSSWSSIPRTYCTLFQQNWFDEGTRNKVHVLGQNPGPELRKFIDNENIPKAYGGELDFNFEDEPNLDQDAKDLIEEMPKGPVIFQDGVVVKPHEGRFSG</sequence>
<dbReference type="Proteomes" id="UP000736335">
    <property type="component" value="Unassembled WGS sequence"/>
</dbReference>
<dbReference type="InterPro" id="IPR011074">
    <property type="entry name" value="CRAL/TRIO_N_dom"/>
</dbReference>
<name>A0A9P6L148_9AGAM</name>
<dbReference type="CDD" id="cd00170">
    <property type="entry name" value="SEC14"/>
    <property type="match status" value="1"/>
</dbReference>
<accession>A0A9P6L148</accession>
<reference evidence="2" key="1">
    <citation type="journal article" date="2020" name="Nat. Commun.">
        <title>Large-scale genome sequencing of mycorrhizal fungi provides insights into the early evolution of symbiotic traits.</title>
        <authorList>
            <person name="Miyauchi S."/>
            <person name="Kiss E."/>
            <person name="Kuo A."/>
            <person name="Drula E."/>
            <person name="Kohler A."/>
            <person name="Sanchez-Garcia M."/>
            <person name="Morin E."/>
            <person name="Andreopoulos B."/>
            <person name="Barry K.W."/>
            <person name="Bonito G."/>
            <person name="Buee M."/>
            <person name="Carver A."/>
            <person name="Chen C."/>
            <person name="Cichocki N."/>
            <person name="Clum A."/>
            <person name="Culley D."/>
            <person name="Crous P.W."/>
            <person name="Fauchery L."/>
            <person name="Girlanda M."/>
            <person name="Hayes R.D."/>
            <person name="Keri Z."/>
            <person name="LaButti K."/>
            <person name="Lipzen A."/>
            <person name="Lombard V."/>
            <person name="Magnuson J."/>
            <person name="Maillard F."/>
            <person name="Murat C."/>
            <person name="Nolan M."/>
            <person name="Ohm R.A."/>
            <person name="Pangilinan J."/>
            <person name="Pereira M.F."/>
            <person name="Perotto S."/>
            <person name="Peter M."/>
            <person name="Pfister S."/>
            <person name="Riley R."/>
            <person name="Sitrit Y."/>
            <person name="Stielow J.B."/>
            <person name="Szollosi G."/>
            <person name="Zifcakova L."/>
            <person name="Stursova M."/>
            <person name="Spatafora J.W."/>
            <person name="Tedersoo L."/>
            <person name="Vaario L.M."/>
            <person name="Yamada A."/>
            <person name="Yan M."/>
            <person name="Wang P."/>
            <person name="Xu J."/>
            <person name="Bruns T."/>
            <person name="Baldrian P."/>
            <person name="Vilgalys R."/>
            <person name="Dunand C."/>
            <person name="Henrissat B."/>
            <person name="Grigoriev I.V."/>
            <person name="Hibbett D."/>
            <person name="Nagy L.G."/>
            <person name="Martin F.M."/>
        </authorList>
    </citation>
    <scope>NUCLEOTIDE SEQUENCE</scope>
    <source>
        <strain evidence="2">UH-Tt-Lm1</strain>
    </source>
</reference>
<dbReference type="Gene3D" id="1.10.8.20">
    <property type="entry name" value="N-terminal domain of phosphatidylinositol transfer protein sec14p"/>
    <property type="match status" value="1"/>
</dbReference>
<evidence type="ECO:0000313" key="3">
    <source>
        <dbReference type="Proteomes" id="UP000736335"/>
    </source>
</evidence>
<organism evidence="2 3">
    <name type="scientific">Thelephora terrestris</name>
    <dbReference type="NCBI Taxonomy" id="56493"/>
    <lineage>
        <taxon>Eukaryota</taxon>
        <taxon>Fungi</taxon>
        <taxon>Dikarya</taxon>
        <taxon>Basidiomycota</taxon>
        <taxon>Agaricomycotina</taxon>
        <taxon>Agaricomycetes</taxon>
        <taxon>Thelephorales</taxon>
        <taxon>Thelephoraceae</taxon>
        <taxon>Thelephora</taxon>
    </lineage>
</organism>
<protein>
    <submittedName>
        <fullName evidence="2">CRAL/TRIO domain-containing protein</fullName>
    </submittedName>
</protein>
<dbReference type="Pfam" id="PF03765">
    <property type="entry name" value="CRAL_TRIO_N"/>
    <property type="match status" value="1"/>
</dbReference>
<dbReference type="InterPro" id="IPR036273">
    <property type="entry name" value="CRAL/TRIO_N_dom_sf"/>
</dbReference>
<gene>
    <name evidence="2" type="ORF">BJ322DRAFT_481584</name>
</gene>
<dbReference type="SUPFAM" id="SSF52087">
    <property type="entry name" value="CRAL/TRIO domain"/>
    <property type="match status" value="1"/>
</dbReference>
<dbReference type="SUPFAM" id="SSF46938">
    <property type="entry name" value="CRAL/TRIO N-terminal domain"/>
    <property type="match status" value="1"/>
</dbReference>
<dbReference type="EMBL" id="WIUZ02000022">
    <property type="protein sequence ID" value="KAF9778663.1"/>
    <property type="molecule type" value="Genomic_DNA"/>
</dbReference>
<proteinExistence type="predicted"/>
<evidence type="ECO:0000313" key="2">
    <source>
        <dbReference type="EMBL" id="KAF9778663.1"/>
    </source>
</evidence>
<dbReference type="Gene3D" id="3.40.525.10">
    <property type="entry name" value="CRAL-TRIO lipid binding domain"/>
    <property type="match status" value="1"/>
</dbReference>
<dbReference type="PANTHER" id="PTHR45657:SF3">
    <property type="entry name" value="TRANSPORTER, PUTATIVE (AFU_ORTHOLOGUE AFUA_5G09260)-RELATED"/>
    <property type="match status" value="1"/>
</dbReference>
<dbReference type="InterPro" id="IPR001251">
    <property type="entry name" value="CRAL-TRIO_dom"/>
</dbReference>
<dbReference type="Pfam" id="PF00650">
    <property type="entry name" value="CRAL_TRIO"/>
    <property type="match status" value="2"/>
</dbReference>
<feature type="domain" description="CRAL-TRIO" evidence="1">
    <location>
        <begin position="104"/>
        <end position="302"/>
    </location>
</feature>
<dbReference type="SMART" id="SM00516">
    <property type="entry name" value="SEC14"/>
    <property type="match status" value="1"/>
</dbReference>
<dbReference type="PROSITE" id="PS50191">
    <property type="entry name" value="CRAL_TRIO"/>
    <property type="match status" value="1"/>
</dbReference>
<comment type="caution">
    <text evidence="2">The sequence shown here is derived from an EMBL/GenBank/DDBJ whole genome shotgun (WGS) entry which is preliminary data.</text>
</comment>
<dbReference type="AlphaFoldDB" id="A0A9P6L148"/>
<reference evidence="2" key="2">
    <citation type="submission" date="2020-11" db="EMBL/GenBank/DDBJ databases">
        <authorList>
            <consortium name="DOE Joint Genome Institute"/>
            <person name="Kuo A."/>
            <person name="Miyauchi S."/>
            <person name="Kiss E."/>
            <person name="Drula E."/>
            <person name="Kohler A."/>
            <person name="Sanchez-Garcia M."/>
            <person name="Andreopoulos B."/>
            <person name="Barry K.W."/>
            <person name="Bonito G."/>
            <person name="Buee M."/>
            <person name="Carver A."/>
            <person name="Chen C."/>
            <person name="Cichocki N."/>
            <person name="Clum A."/>
            <person name="Culley D."/>
            <person name="Crous P.W."/>
            <person name="Fauchery L."/>
            <person name="Girlanda M."/>
            <person name="Hayes R."/>
            <person name="Keri Z."/>
            <person name="Labutti K."/>
            <person name="Lipzen A."/>
            <person name="Lombard V."/>
            <person name="Magnuson J."/>
            <person name="Maillard F."/>
            <person name="Morin E."/>
            <person name="Murat C."/>
            <person name="Nolan M."/>
            <person name="Ohm R."/>
            <person name="Pangilinan J."/>
            <person name="Pereira M."/>
            <person name="Perotto S."/>
            <person name="Peter M."/>
            <person name="Riley R."/>
            <person name="Sitrit Y."/>
            <person name="Stielow B."/>
            <person name="Szollosi G."/>
            <person name="Zifcakova L."/>
            <person name="Stursova M."/>
            <person name="Spatafora J.W."/>
            <person name="Tedersoo L."/>
            <person name="Vaario L.-M."/>
            <person name="Yamada A."/>
            <person name="Yan M."/>
            <person name="Wang P."/>
            <person name="Xu J."/>
            <person name="Bruns T."/>
            <person name="Baldrian P."/>
            <person name="Vilgalys R."/>
            <person name="Henrissat B."/>
            <person name="Grigoriev I.V."/>
            <person name="Hibbett D."/>
            <person name="Nagy L.G."/>
            <person name="Martin F.M."/>
        </authorList>
    </citation>
    <scope>NUCLEOTIDE SEQUENCE</scope>
    <source>
        <strain evidence="2">UH-Tt-Lm1</strain>
    </source>
</reference>